<evidence type="ECO:0000256" key="1">
    <source>
        <dbReference type="SAM" id="MobiDB-lite"/>
    </source>
</evidence>
<dbReference type="Gene3D" id="3.20.20.80">
    <property type="entry name" value="Glycosidases"/>
    <property type="match status" value="1"/>
</dbReference>
<dbReference type="AlphaFoldDB" id="A0A0B7B4T7"/>
<dbReference type="InterPro" id="IPR006047">
    <property type="entry name" value="GH13_cat_dom"/>
</dbReference>
<dbReference type="Pfam" id="PF16028">
    <property type="entry name" value="SLC3A2_N"/>
    <property type="match status" value="1"/>
</dbReference>
<protein>
    <recommendedName>
        <fullName evidence="3">Glycosyl hydrolase family 13 catalytic domain-containing protein</fullName>
    </recommendedName>
</protein>
<dbReference type="InterPro" id="IPR031984">
    <property type="entry name" value="SLC3A2_N"/>
</dbReference>
<gene>
    <name evidence="4" type="primary">ORF158496</name>
</gene>
<reference evidence="4" key="1">
    <citation type="submission" date="2014-12" db="EMBL/GenBank/DDBJ databases">
        <title>Insight into the proteome of Arion vulgaris.</title>
        <authorList>
            <person name="Aradska J."/>
            <person name="Bulat T."/>
            <person name="Smidak R."/>
            <person name="Sarate P."/>
            <person name="Gangsoo J."/>
            <person name="Sialana F."/>
            <person name="Bilban M."/>
            <person name="Lubec G."/>
        </authorList>
    </citation>
    <scope>NUCLEOTIDE SEQUENCE</scope>
    <source>
        <tissue evidence="4">Skin</tissue>
    </source>
</reference>
<dbReference type="InterPro" id="IPR045857">
    <property type="entry name" value="O16G_dom_2"/>
</dbReference>
<dbReference type="Gene3D" id="3.90.400.10">
    <property type="entry name" value="Oligo-1,6-glucosidase, Domain 2"/>
    <property type="match status" value="1"/>
</dbReference>
<dbReference type="SMART" id="SM00642">
    <property type="entry name" value="Aamy"/>
    <property type="match status" value="1"/>
</dbReference>
<evidence type="ECO:0000313" key="4">
    <source>
        <dbReference type="EMBL" id="CEK87306.1"/>
    </source>
</evidence>
<keyword evidence="2" id="KW-1133">Transmembrane helix</keyword>
<dbReference type="PANTHER" id="PTHR10357:SF179">
    <property type="entry name" value="NEUTRAL AND BASIC AMINO ACID TRANSPORT PROTEIN RBAT"/>
    <property type="match status" value="1"/>
</dbReference>
<dbReference type="PANTHER" id="PTHR10357">
    <property type="entry name" value="ALPHA-AMYLASE FAMILY MEMBER"/>
    <property type="match status" value="1"/>
</dbReference>
<feature type="domain" description="Glycosyl hydrolase family 13 catalytic" evidence="3">
    <location>
        <begin position="143"/>
        <end position="305"/>
    </location>
</feature>
<name>A0A0B7B4T7_9EUPU</name>
<keyword evidence="2" id="KW-0812">Transmembrane</keyword>
<proteinExistence type="predicted"/>
<keyword evidence="2" id="KW-0472">Membrane</keyword>
<evidence type="ECO:0000256" key="2">
    <source>
        <dbReference type="SAM" id="Phobius"/>
    </source>
</evidence>
<sequence length="308" mass="34628">MDSGGVSIVSAKPLKTDQAFTNQAFVADDGVQKGSETNGTAVVGEVPPLKRNSSSVEFSLPVKPASKDRDPSLSSGPYRGMGKEELLRYSSRPLWRNLRYICMSTVLIGWLALLITVVALVLTYPSCRSAQNRDWWQKTVIYRVYVKSFFDSGSDGIGDINGVRLQLDYLQKLGVDTISLSPIYTLAPNASTDTHIVNHTSIDEAYGTLEDFQLLVNETHQKDMHIILDFIPNHTSDQHPWFLASKSDKDEWNNAFRSFYVWSFGRGNNKLQTPNLWKSANDRSSAWTIADVITFTYISLWNRCRTSI</sequence>
<dbReference type="EMBL" id="HACG01040441">
    <property type="protein sequence ID" value="CEK87306.1"/>
    <property type="molecule type" value="Transcribed_RNA"/>
</dbReference>
<evidence type="ECO:0000259" key="3">
    <source>
        <dbReference type="SMART" id="SM00642"/>
    </source>
</evidence>
<dbReference type="InterPro" id="IPR017853">
    <property type="entry name" value="GH"/>
</dbReference>
<feature type="region of interest" description="Disordered" evidence="1">
    <location>
        <begin position="31"/>
        <end position="77"/>
    </location>
</feature>
<accession>A0A0B7B4T7</accession>
<dbReference type="SUPFAM" id="SSF51445">
    <property type="entry name" value="(Trans)glycosidases"/>
    <property type="match status" value="1"/>
</dbReference>
<feature type="transmembrane region" description="Helical" evidence="2">
    <location>
        <begin position="98"/>
        <end position="124"/>
    </location>
</feature>
<dbReference type="Pfam" id="PF00128">
    <property type="entry name" value="Alpha-amylase"/>
    <property type="match status" value="1"/>
</dbReference>
<organism evidence="4">
    <name type="scientific">Arion vulgaris</name>
    <dbReference type="NCBI Taxonomy" id="1028688"/>
    <lineage>
        <taxon>Eukaryota</taxon>
        <taxon>Metazoa</taxon>
        <taxon>Spiralia</taxon>
        <taxon>Lophotrochozoa</taxon>
        <taxon>Mollusca</taxon>
        <taxon>Gastropoda</taxon>
        <taxon>Heterobranchia</taxon>
        <taxon>Euthyneura</taxon>
        <taxon>Panpulmonata</taxon>
        <taxon>Eupulmonata</taxon>
        <taxon>Stylommatophora</taxon>
        <taxon>Helicina</taxon>
        <taxon>Arionoidea</taxon>
        <taxon>Arionidae</taxon>
        <taxon>Arion</taxon>
    </lineage>
</organism>
<dbReference type="GO" id="GO:0005975">
    <property type="term" value="P:carbohydrate metabolic process"/>
    <property type="evidence" value="ECO:0007669"/>
    <property type="project" value="InterPro"/>
</dbReference>